<name>A0ABP7U415_9PSEU</name>
<proteinExistence type="predicted"/>
<dbReference type="RefSeq" id="WP_344885331.1">
    <property type="nucleotide sequence ID" value="NZ_BAABAL010000026.1"/>
</dbReference>
<keyword evidence="2" id="KW-1185">Reference proteome</keyword>
<organism evidence="1 2">
    <name type="scientific">Allokutzneria multivorans</name>
    <dbReference type="NCBI Taxonomy" id="1142134"/>
    <lineage>
        <taxon>Bacteria</taxon>
        <taxon>Bacillati</taxon>
        <taxon>Actinomycetota</taxon>
        <taxon>Actinomycetes</taxon>
        <taxon>Pseudonocardiales</taxon>
        <taxon>Pseudonocardiaceae</taxon>
        <taxon>Allokutzneria</taxon>
    </lineage>
</organism>
<reference evidence="2" key="1">
    <citation type="journal article" date="2019" name="Int. J. Syst. Evol. Microbiol.">
        <title>The Global Catalogue of Microorganisms (GCM) 10K type strain sequencing project: providing services to taxonomists for standard genome sequencing and annotation.</title>
        <authorList>
            <consortium name="The Broad Institute Genomics Platform"/>
            <consortium name="The Broad Institute Genome Sequencing Center for Infectious Disease"/>
            <person name="Wu L."/>
            <person name="Ma J."/>
        </authorList>
    </citation>
    <scope>NUCLEOTIDE SEQUENCE [LARGE SCALE GENOMIC DNA]</scope>
    <source>
        <strain evidence="2">JCM 17342</strain>
    </source>
</reference>
<gene>
    <name evidence="1" type="ORF">GCM10022247_71160</name>
</gene>
<comment type="caution">
    <text evidence="1">The sequence shown here is derived from an EMBL/GenBank/DDBJ whole genome shotgun (WGS) entry which is preliminary data.</text>
</comment>
<sequence>MSAPQDSARSYVAAHHPTALAAILGGGATSAHRTPTSDLDIVVFVSDPPPPFRVTAEHDGWPVELFAHTRETFVSFVDREIAQRGSPLLHMCAKGTLLFDHSGIGEWACSTSRERFDAGPPPLTPVELEDARYRVTDLLDDLAGATDPDERLLTANRLLTTVAELVLSAHGSWLGTGKWLLRRLRETDPVVCASLLSTYRALVVGDAPEPFHRTVSDVLDTVGGRLLVGYRRPPVSGGEPGQPVA</sequence>
<evidence type="ECO:0000313" key="2">
    <source>
        <dbReference type="Proteomes" id="UP001501747"/>
    </source>
</evidence>
<protein>
    <submittedName>
        <fullName evidence="1">Nucleotidyltransferase domain-containing protein</fullName>
    </submittedName>
</protein>
<dbReference type="Proteomes" id="UP001501747">
    <property type="component" value="Unassembled WGS sequence"/>
</dbReference>
<accession>A0ABP7U415</accession>
<evidence type="ECO:0000313" key="1">
    <source>
        <dbReference type="EMBL" id="GAA4035398.1"/>
    </source>
</evidence>
<dbReference type="Gene3D" id="3.30.460.10">
    <property type="entry name" value="Beta Polymerase, domain 2"/>
    <property type="match status" value="1"/>
</dbReference>
<dbReference type="SUPFAM" id="SSF81301">
    <property type="entry name" value="Nucleotidyltransferase"/>
    <property type="match status" value="1"/>
</dbReference>
<dbReference type="InterPro" id="IPR043519">
    <property type="entry name" value="NT_sf"/>
</dbReference>
<dbReference type="CDD" id="cd05403">
    <property type="entry name" value="NT_KNTase_like"/>
    <property type="match status" value="1"/>
</dbReference>
<dbReference type="EMBL" id="BAABAL010000026">
    <property type="protein sequence ID" value="GAA4035398.1"/>
    <property type="molecule type" value="Genomic_DNA"/>
</dbReference>